<gene>
    <name evidence="1" type="ORF">HNP81_002735</name>
</gene>
<dbReference type="EMBL" id="JACJHX010000008">
    <property type="protein sequence ID" value="MBA9027445.1"/>
    <property type="molecule type" value="Genomic_DNA"/>
</dbReference>
<accession>A0ABR6CQY4</accession>
<comment type="caution">
    <text evidence="1">The sequence shown here is derived from an EMBL/GenBank/DDBJ whole genome shotgun (WGS) entry which is preliminary data.</text>
</comment>
<evidence type="ECO:0000313" key="1">
    <source>
        <dbReference type="EMBL" id="MBA9027445.1"/>
    </source>
</evidence>
<proteinExistence type="predicted"/>
<reference evidence="1 2" key="1">
    <citation type="submission" date="2020-08" db="EMBL/GenBank/DDBJ databases">
        <title>Genomic Encyclopedia of Type Strains, Phase IV (KMG-IV): sequencing the most valuable type-strain genomes for metagenomic binning, comparative biology and taxonomic classification.</title>
        <authorList>
            <person name="Goeker M."/>
        </authorList>
    </citation>
    <scope>NUCLEOTIDE SEQUENCE [LARGE SCALE GENOMIC DNA]</scope>
    <source>
        <strain evidence="1 2">DSM 105481</strain>
    </source>
</reference>
<keyword evidence="1" id="KW-0808">Transferase</keyword>
<keyword evidence="2" id="KW-1185">Reference proteome</keyword>
<name>A0ABR6CQY4_9BACI</name>
<sequence>MEKVKKLVYRQYVQYPEYQSEPLWDPNQLWYHNHQLLPYQQIYHPQLWNPQSQWNQGQNIQHKVWNSPGHKHTKKLPLHPYINGYLIMGG</sequence>
<dbReference type="Proteomes" id="UP000626697">
    <property type="component" value="Unassembled WGS sequence"/>
</dbReference>
<dbReference type="GO" id="GO:0016740">
    <property type="term" value="F:transferase activity"/>
    <property type="evidence" value="ECO:0007669"/>
    <property type="project" value="UniProtKB-KW"/>
</dbReference>
<protein>
    <submittedName>
        <fullName evidence="1">Alpha-N-acetylglucosamine transferase</fullName>
    </submittedName>
</protein>
<evidence type="ECO:0000313" key="2">
    <source>
        <dbReference type="Proteomes" id="UP000626697"/>
    </source>
</evidence>
<organism evidence="1 2">
    <name type="scientific">Peribacillus huizhouensis</name>
    <dbReference type="NCBI Taxonomy" id="1501239"/>
    <lineage>
        <taxon>Bacteria</taxon>
        <taxon>Bacillati</taxon>
        <taxon>Bacillota</taxon>
        <taxon>Bacilli</taxon>
        <taxon>Bacillales</taxon>
        <taxon>Bacillaceae</taxon>
        <taxon>Peribacillus</taxon>
    </lineage>
</organism>
<dbReference type="RefSeq" id="WP_182502921.1">
    <property type="nucleotide sequence ID" value="NZ_JACJHX010000008.1"/>
</dbReference>